<evidence type="ECO:0000313" key="1">
    <source>
        <dbReference type="EMBL" id="NDO69874.1"/>
    </source>
</evidence>
<sequence length="87" mass="10449">MVDKWLKWENGKEWGEIQCPMLDDEYVMTYYPEGVPCYYSYTAPFVNDGDLCYYRYDHDEGCWDTDTLFCMGEYIEGIILKFGQRAY</sequence>
<dbReference type="EMBL" id="VIRB01000085">
    <property type="protein sequence ID" value="NDO69874.1"/>
    <property type="molecule type" value="Genomic_DNA"/>
</dbReference>
<dbReference type="Proteomes" id="UP000474104">
    <property type="component" value="Unassembled WGS sequence"/>
</dbReference>
<dbReference type="OrthoDB" id="2052978at2"/>
<protein>
    <submittedName>
        <fullName evidence="1">Uncharacterized protein</fullName>
    </submittedName>
</protein>
<gene>
    <name evidence="1" type="ORF">FMM80_14805</name>
</gene>
<reference evidence="1 2" key="1">
    <citation type="submission" date="2019-07" db="EMBL/GenBank/DDBJ databases">
        <title>Draft genome sequences of 15 bacterial species constituting the stable defined intestinal microbiota of the GM15 gnotobiotic mouse model.</title>
        <authorList>
            <person name="Elie C."/>
            <person name="Mathieu A."/>
            <person name="Saliou A."/>
            <person name="Darnaud M."/>
            <person name="Leulier F."/>
            <person name="Tamellini A."/>
        </authorList>
    </citation>
    <scope>NUCLEOTIDE SEQUENCE [LARGE SCALE GENOMIC DNA]</scope>
    <source>
        <strain evidence="2">ASF 502</strain>
    </source>
</reference>
<dbReference type="RefSeq" id="WP_004075992.1">
    <property type="nucleotide sequence ID" value="NZ_CASCYM010000005.1"/>
</dbReference>
<evidence type="ECO:0000313" key="2">
    <source>
        <dbReference type="Proteomes" id="UP000474104"/>
    </source>
</evidence>
<organism evidence="1 2">
    <name type="scientific">Schaedlerella arabinosiphila</name>
    <dbReference type="NCBI Taxonomy" id="2044587"/>
    <lineage>
        <taxon>Bacteria</taxon>
        <taxon>Bacillati</taxon>
        <taxon>Bacillota</taxon>
        <taxon>Clostridia</taxon>
        <taxon>Lachnospirales</taxon>
        <taxon>Lachnospiraceae</taxon>
        <taxon>Schaedlerella</taxon>
    </lineage>
</organism>
<dbReference type="AlphaFoldDB" id="A0A9X5C859"/>
<proteinExistence type="predicted"/>
<comment type="caution">
    <text evidence="1">The sequence shown here is derived from an EMBL/GenBank/DDBJ whole genome shotgun (WGS) entry which is preliminary data.</text>
</comment>
<accession>A0A9X5C859</accession>
<name>A0A9X5C859_9FIRM</name>